<dbReference type="Gene3D" id="3.40.440.10">
    <property type="entry name" value="Adenylosuccinate Synthetase, subunit A, domain 1"/>
    <property type="match status" value="1"/>
</dbReference>
<dbReference type="CDD" id="cd03108">
    <property type="entry name" value="AdSS"/>
    <property type="match status" value="1"/>
</dbReference>
<comment type="caution">
    <text evidence="11">The sequence shown here is derived from an EMBL/GenBank/DDBJ whole genome shotgun (WGS) entry which is preliminary data.</text>
</comment>
<proteinExistence type="inferred from homology"/>
<feature type="active site" evidence="9">
    <location>
        <position position="140"/>
    </location>
</feature>
<evidence type="ECO:0000256" key="9">
    <source>
        <dbReference type="PROSITE-ProRule" id="PRU10134"/>
    </source>
</evidence>
<name>A0A2H0CGP3_9BACT</name>
<dbReference type="NCBIfam" id="TIGR00184">
    <property type="entry name" value="purA"/>
    <property type="match status" value="1"/>
</dbReference>
<dbReference type="InterPro" id="IPR018220">
    <property type="entry name" value="Adenylosuccin_syn_GTP-bd"/>
</dbReference>
<dbReference type="EC" id="6.3.4.4" evidence="8 10"/>
<evidence type="ECO:0000256" key="2">
    <source>
        <dbReference type="ARBA" id="ARBA00022598"/>
    </source>
</evidence>
<dbReference type="FunFam" id="1.10.300.10:FF:000001">
    <property type="entry name" value="Adenylosuccinate synthetase"/>
    <property type="match status" value="1"/>
</dbReference>
<keyword evidence="3 8" id="KW-0479">Metal-binding</keyword>
<keyword evidence="5 8" id="KW-0658">Purine biosynthesis</keyword>
<reference evidence="11 12" key="1">
    <citation type="submission" date="2017-09" db="EMBL/GenBank/DDBJ databases">
        <title>Depth-based differentiation of microbial function through sediment-hosted aquifers and enrichment of novel symbionts in the deep terrestrial subsurface.</title>
        <authorList>
            <person name="Probst A.J."/>
            <person name="Ladd B."/>
            <person name="Jarett J.K."/>
            <person name="Geller-Mcgrath D.E."/>
            <person name="Sieber C.M."/>
            <person name="Emerson J.B."/>
            <person name="Anantharaman K."/>
            <person name="Thomas B.C."/>
            <person name="Malmstrom R."/>
            <person name="Stieglmeier M."/>
            <person name="Klingl A."/>
            <person name="Woyke T."/>
            <person name="Ryan C.M."/>
            <person name="Banfield J.F."/>
        </authorList>
    </citation>
    <scope>NUCLEOTIDE SEQUENCE [LARGE SCALE GENOMIC DNA]</scope>
    <source>
        <strain evidence="11">CG22_combo_CG10-13_8_21_14_all_32_8</strain>
    </source>
</reference>
<feature type="binding site" evidence="8">
    <location>
        <position position="307"/>
    </location>
    <ligand>
        <name>GTP</name>
        <dbReference type="ChEBI" id="CHEBI:37565"/>
    </ligand>
</feature>
<dbReference type="HAMAP" id="MF_00011">
    <property type="entry name" value="Adenylosucc_synth"/>
    <property type="match status" value="1"/>
</dbReference>
<feature type="binding site" evidence="8">
    <location>
        <begin position="333"/>
        <end position="335"/>
    </location>
    <ligand>
        <name>GTP</name>
        <dbReference type="ChEBI" id="CHEBI:37565"/>
    </ligand>
</feature>
<feature type="binding site" evidence="8">
    <location>
        <begin position="301"/>
        <end position="307"/>
    </location>
    <ligand>
        <name>substrate</name>
    </ligand>
</feature>
<comment type="similarity">
    <text evidence="8 10">Belongs to the adenylosuccinate synthetase family.</text>
</comment>
<dbReference type="SMART" id="SM00788">
    <property type="entry name" value="Adenylsucc_synt"/>
    <property type="match status" value="1"/>
</dbReference>
<dbReference type="UniPathway" id="UPA00075">
    <property type="reaction ID" value="UER00335"/>
</dbReference>
<dbReference type="Proteomes" id="UP000229176">
    <property type="component" value="Unassembled WGS sequence"/>
</dbReference>
<dbReference type="GO" id="GO:0000287">
    <property type="term" value="F:magnesium ion binding"/>
    <property type="evidence" value="ECO:0007669"/>
    <property type="project" value="UniProtKB-UniRule"/>
</dbReference>
<dbReference type="GO" id="GO:0005737">
    <property type="term" value="C:cytoplasm"/>
    <property type="evidence" value="ECO:0007669"/>
    <property type="project" value="UniProtKB-SubCell"/>
</dbReference>
<evidence type="ECO:0000313" key="12">
    <source>
        <dbReference type="Proteomes" id="UP000229176"/>
    </source>
</evidence>
<dbReference type="PANTHER" id="PTHR11846">
    <property type="entry name" value="ADENYLOSUCCINATE SYNTHETASE"/>
    <property type="match status" value="1"/>
</dbReference>
<feature type="active site" description="Proton donor" evidence="8">
    <location>
        <position position="41"/>
    </location>
</feature>
<gene>
    <name evidence="8" type="primary">purA</name>
    <name evidence="11" type="ORF">COW91_01245</name>
</gene>
<dbReference type="AlphaFoldDB" id="A0A2H0CGP3"/>
<dbReference type="SUPFAM" id="SSF52540">
    <property type="entry name" value="P-loop containing nucleoside triphosphate hydrolases"/>
    <property type="match status" value="1"/>
</dbReference>
<dbReference type="PANTHER" id="PTHR11846:SF0">
    <property type="entry name" value="ADENYLOSUCCINATE SYNTHETASE"/>
    <property type="match status" value="1"/>
</dbReference>
<feature type="binding site" description="in other chain" evidence="8">
    <location>
        <begin position="38"/>
        <end position="41"/>
    </location>
    <ligand>
        <name>IMP</name>
        <dbReference type="ChEBI" id="CHEBI:58053"/>
        <note>ligand shared between dimeric partners</note>
    </ligand>
</feature>
<organism evidence="11 12">
    <name type="scientific">Candidatus Nomurabacteria bacterium CG22_combo_CG10-13_8_21_14_all_32_8</name>
    <dbReference type="NCBI Taxonomy" id="1974732"/>
    <lineage>
        <taxon>Bacteria</taxon>
        <taxon>Candidatus Nomuraibacteriota</taxon>
    </lineage>
</organism>
<dbReference type="GO" id="GO:0046040">
    <property type="term" value="P:IMP metabolic process"/>
    <property type="evidence" value="ECO:0007669"/>
    <property type="project" value="TreeGrafter"/>
</dbReference>
<comment type="pathway">
    <text evidence="8 10">Purine metabolism; AMP biosynthesis via de novo pathway; AMP from IMP: step 1/2.</text>
</comment>
<evidence type="ECO:0000256" key="7">
    <source>
        <dbReference type="ARBA" id="ARBA00023134"/>
    </source>
</evidence>
<dbReference type="PROSITE" id="PS00513">
    <property type="entry name" value="ADENYLOSUCCIN_SYN_2"/>
    <property type="match status" value="1"/>
</dbReference>
<feature type="binding site" evidence="8">
    <location>
        <position position="143"/>
    </location>
    <ligand>
        <name>IMP</name>
        <dbReference type="ChEBI" id="CHEBI:58053"/>
        <note>ligand shared between dimeric partners</note>
    </ligand>
</feature>
<evidence type="ECO:0000256" key="5">
    <source>
        <dbReference type="ARBA" id="ARBA00022755"/>
    </source>
</evidence>
<feature type="binding site" evidence="8">
    <location>
        <position position="40"/>
    </location>
    <ligand>
        <name>Mg(2+)</name>
        <dbReference type="ChEBI" id="CHEBI:18420"/>
    </ligand>
</feature>
<sequence>MAIDLIIGLQWGDEGKGKIVDILAPKYKIITRFNGGPNAGHTILFDGKKFVLHVVPSGIHRTSCMNYIGNGVVLNPVLLCEEIKNLEQAGINVKEHLFISNKAHIIIPTHCAIDKASEESKGSKKIGSTNKGIGPTYKDKVGRDGLRMVDVFSDSFKEKYQNLKGYHMEILQDLYKEHFEIASIVDEEEKFFEAIEILKTYKICDTVELINKEISKGSNILAEGAQGSMLDIDHGTYPFVTSSSVIAGGVCTGLGVSPKSINKIYGAFKAYVTRVGSGPFPTELFDETGETMRKIGNEFGSTTGRPRRCGWLDLIALKYTCTMSGVTDLVILKSDVLDAFDKIEVCVGYLDENNKKLDWPPIDMSLVKPIYKSFDGWKTDTTKIRKFEDLPKKMIEYLDFISNFIDIPISFISIGPDREQTIVV</sequence>
<evidence type="ECO:0000256" key="10">
    <source>
        <dbReference type="RuleBase" id="RU000520"/>
    </source>
</evidence>
<feature type="binding site" description="in other chain" evidence="8">
    <location>
        <position position="305"/>
    </location>
    <ligand>
        <name>IMP</name>
        <dbReference type="ChEBI" id="CHEBI:58053"/>
        <note>ligand shared between dimeric partners</note>
    </ligand>
</feature>
<comment type="subunit">
    <text evidence="1 8">Homodimer.</text>
</comment>
<feature type="binding site" evidence="8">
    <location>
        <begin position="40"/>
        <end position="42"/>
    </location>
    <ligand>
        <name>GTP</name>
        <dbReference type="ChEBI" id="CHEBI:37565"/>
    </ligand>
</feature>
<dbReference type="InterPro" id="IPR042111">
    <property type="entry name" value="Adenylosuccinate_synth_dom3"/>
</dbReference>
<accession>A0A2H0CGP3</accession>
<protein>
    <recommendedName>
        <fullName evidence="8 10">Adenylosuccinate synthetase</fullName>
        <shortName evidence="8">AMPSase</shortName>
        <shortName evidence="8">AdSS</shortName>
        <ecNumber evidence="8 10">6.3.4.4</ecNumber>
    </recommendedName>
    <alternativeName>
        <fullName evidence="8">IMP--aspartate ligase</fullName>
    </alternativeName>
</protein>
<keyword evidence="2 8" id="KW-0436">Ligase</keyword>
<dbReference type="EMBL" id="PCTI01000014">
    <property type="protein sequence ID" value="PIP69086.1"/>
    <property type="molecule type" value="Genomic_DNA"/>
</dbReference>
<dbReference type="GO" id="GO:0004019">
    <property type="term" value="F:adenylosuccinate synthase activity"/>
    <property type="evidence" value="ECO:0007669"/>
    <property type="project" value="UniProtKB-UniRule"/>
</dbReference>
<comment type="catalytic activity">
    <reaction evidence="8 10">
        <text>IMP + L-aspartate + GTP = N(6)-(1,2-dicarboxyethyl)-AMP + GDP + phosphate + 2 H(+)</text>
        <dbReference type="Rhea" id="RHEA:15753"/>
        <dbReference type="ChEBI" id="CHEBI:15378"/>
        <dbReference type="ChEBI" id="CHEBI:29991"/>
        <dbReference type="ChEBI" id="CHEBI:37565"/>
        <dbReference type="ChEBI" id="CHEBI:43474"/>
        <dbReference type="ChEBI" id="CHEBI:57567"/>
        <dbReference type="ChEBI" id="CHEBI:58053"/>
        <dbReference type="ChEBI" id="CHEBI:58189"/>
        <dbReference type="EC" id="6.3.4.4"/>
    </reaction>
</comment>
<dbReference type="InterPro" id="IPR001114">
    <property type="entry name" value="Adenylosuccinate_synthetase"/>
</dbReference>
<feature type="binding site" evidence="8">
    <location>
        <begin position="12"/>
        <end position="18"/>
    </location>
    <ligand>
        <name>GTP</name>
        <dbReference type="ChEBI" id="CHEBI:37565"/>
    </ligand>
</feature>
<feature type="binding site" evidence="8">
    <location>
        <position position="13"/>
    </location>
    <ligand>
        <name>Mg(2+)</name>
        <dbReference type="ChEBI" id="CHEBI:18420"/>
    </ligand>
</feature>
<feature type="active site" description="Proton acceptor" evidence="8">
    <location>
        <position position="13"/>
    </location>
</feature>
<keyword evidence="4 8" id="KW-0547">Nucleotide-binding</keyword>
<evidence type="ECO:0000256" key="3">
    <source>
        <dbReference type="ARBA" id="ARBA00022723"/>
    </source>
</evidence>
<dbReference type="InterPro" id="IPR042109">
    <property type="entry name" value="Adenylosuccinate_synth_dom1"/>
</dbReference>
<feature type="binding site" description="in other chain" evidence="8">
    <location>
        <position position="129"/>
    </location>
    <ligand>
        <name>IMP</name>
        <dbReference type="ChEBI" id="CHEBI:58053"/>
        <note>ligand shared between dimeric partners</note>
    </ligand>
</feature>
<feature type="binding site" description="in other chain" evidence="8">
    <location>
        <position position="226"/>
    </location>
    <ligand>
        <name>IMP</name>
        <dbReference type="ChEBI" id="CHEBI:58053"/>
        <note>ligand shared between dimeric partners</note>
    </ligand>
</feature>
<dbReference type="InterPro" id="IPR027417">
    <property type="entry name" value="P-loop_NTPase"/>
</dbReference>
<evidence type="ECO:0000313" key="11">
    <source>
        <dbReference type="EMBL" id="PIP69086.1"/>
    </source>
</evidence>
<feature type="binding site" evidence="8">
    <location>
        <begin position="413"/>
        <end position="415"/>
    </location>
    <ligand>
        <name>GTP</name>
        <dbReference type="ChEBI" id="CHEBI:37565"/>
    </ligand>
</feature>
<dbReference type="FunFam" id="3.90.170.10:FF:000001">
    <property type="entry name" value="Adenylosuccinate synthetase"/>
    <property type="match status" value="1"/>
</dbReference>
<dbReference type="InterPro" id="IPR042110">
    <property type="entry name" value="Adenylosuccinate_synth_dom2"/>
</dbReference>
<dbReference type="InterPro" id="IPR033128">
    <property type="entry name" value="Adenylosuccin_syn_Lys_AS"/>
</dbReference>
<comment type="cofactor">
    <cofactor evidence="8">
        <name>Mg(2+)</name>
        <dbReference type="ChEBI" id="CHEBI:18420"/>
    </cofactor>
    <text evidence="8">Binds 1 Mg(2+) ion per subunit.</text>
</comment>
<evidence type="ECO:0000256" key="8">
    <source>
        <dbReference type="HAMAP-Rule" id="MF_00011"/>
    </source>
</evidence>
<keyword evidence="8" id="KW-0963">Cytoplasm</keyword>
<dbReference type="PROSITE" id="PS01266">
    <property type="entry name" value="ADENYLOSUCCIN_SYN_1"/>
    <property type="match status" value="1"/>
</dbReference>
<dbReference type="GO" id="GO:0044208">
    <property type="term" value="P:'de novo' AMP biosynthetic process"/>
    <property type="evidence" value="ECO:0007669"/>
    <property type="project" value="UniProtKB-UniRule"/>
</dbReference>
<dbReference type="GO" id="GO:0005525">
    <property type="term" value="F:GTP binding"/>
    <property type="evidence" value="ECO:0007669"/>
    <property type="project" value="UniProtKB-UniRule"/>
</dbReference>
<dbReference type="Pfam" id="PF00709">
    <property type="entry name" value="Adenylsucc_synt"/>
    <property type="match status" value="1"/>
</dbReference>
<feature type="binding site" description="in other chain" evidence="8">
    <location>
        <position position="241"/>
    </location>
    <ligand>
        <name>IMP</name>
        <dbReference type="ChEBI" id="CHEBI:58053"/>
        <note>ligand shared between dimeric partners</note>
    </ligand>
</feature>
<keyword evidence="7 8" id="KW-0342">GTP-binding</keyword>
<evidence type="ECO:0000256" key="4">
    <source>
        <dbReference type="ARBA" id="ARBA00022741"/>
    </source>
</evidence>
<dbReference type="Gene3D" id="3.90.170.10">
    <property type="entry name" value="Adenylosuccinate Synthetase, subunit A, domain 3"/>
    <property type="match status" value="1"/>
</dbReference>
<dbReference type="Gene3D" id="1.10.300.10">
    <property type="entry name" value="Adenylosuccinate Synthetase, subunit A, domain 2"/>
    <property type="match status" value="1"/>
</dbReference>
<keyword evidence="6 8" id="KW-0460">Magnesium</keyword>
<dbReference type="NCBIfam" id="NF002223">
    <property type="entry name" value="PRK01117.1"/>
    <property type="match status" value="1"/>
</dbReference>
<comment type="subcellular location">
    <subcellularLocation>
        <location evidence="8">Cytoplasm</location>
    </subcellularLocation>
</comment>
<evidence type="ECO:0000256" key="1">
    <source>
        <dbReference type="ARBA" id="ARBA00011738"/>
    </source>
</evidence>
<evidence type="ECO:0000256" key="6">
    <source>
        <dbReference type="ARBA" id="ARBA00022842"/>
    </source>
</evidence>
<comment type="function">
    <text evidence="8">Plays an important role in the de novo pathway of purine nucleotide biosynthesis. Catalyzes the first committed step in the biosynthesis of AMP from IMP.</text>
</comment>
<feature type="binding site" description="in other chain" evidence="8">
    <location>
        <begin position="13"/>
        <end position="16"/>
    </location>
    <ligand>
        <name>IMP</name>
        <dbReference type="ChEBI" id="CHEBI:58053"/>
        <note>ligand shared between dimeric partners</note>
    </ligand>
</feature>